<name>A0ABY7JYK0_9ACTN</name>
<organism evidence="2 3">
    <name type="scientific">Jatrophihabitans cynanchi</name>
    <dbReference type="NCBI Taxonomy" id="2944128"/>
    <lineage>
        <taxon>Bacteria</taxon>
        <taxon>Bacillati</taxon>
        <taxon>Actinomycetota</taxon>
        <taxon>Actinomycetes</taxon>
        <taxon>Jatrophihabitantales</taxon>
        <taxon>Jatrophihabitantaceae</taxon>
        <taxon>Jatrophihabitans</taxon>
    </lineage>
</organism>
<feature type="domain" description="LytR/CpsA/Psr regulator C-terminal" evidence="1">
    <location>
        <begin position="59"/>
        <end position="150"/>
    </location>
</feature>
<dbReference type="Gene3D" id="3.30.70.2390">
    <property type="match status" value="1"/>
</dbReference>
<dbReference type="Pfam" id="PF13399">
    <property type="entry name" value="LytR_C"/>
    <property type="match status" value="1"/>
</dbReference>
<proteinExistence type="predicted"/>
<reference evidence="2" key="1">
    <citation type="submission" date="2022-05" db="EMBL/GenBank/DDBJ databases">
        <title>Jatrophihabitans sp. SB3-54 whole genome sequence.</title>
        <authorList>
            <person name="Suh M.K."/>
            <person name="Eom M.K."/>
            <person name="Kim J.S."/>
            <person name="Kim H.S."/>
            <person name="Do H.E."/>
            <person name="Shin Y.K."/>
            <person name="Lee J.-S."/>
        </authorList>
    </citation>
    <scope>NUCLEOTIDE SEQUENCE</scope>
    <source>
        <strain evidence="2">SB3-54</strain>
    </source>
</reference>
<dbReference type="EMBL" id="CP097463">
    <property type="protein sequence ID" value="WAX57378.1"/>
    <property type="molecule type" value="Genomic_DNA"/>
</dbReference>
<accession>A0ABY7JYK0</accession>
<sequence>MTSPTKRRPLPALAFLLALCLLAALVWWRVLHRSDSKAADKPTCPTSQAPKTLPEAAAITVTVLNSTKRKGLAAATRLVLVKDGFRSPGKAVNDDKSFGGHGQIAGVAEIRYGPDSAPGAQLLAYYFPGAKLVKTDATDSTVLVSLGATFKSVATPAAVAAALKADGITLVRTTGTPQGSGSSPSC</sequence>
<evidence type="ECO:0000313" key="2">
    <source>
        <dbReference type="EMBL" id="WAX57378.1"/>
    </source>
</evidence>
<evidence type="ECO:0000259" key="1">
    <source>
        <dbReference type="Pfam" id="PF13399"/>
    </source>
</evidence>
<keyword evidence="3" id="KW-1185">Reference proteome</keyword>
<dbReference type="RefSeq" id="WP_269443916.1">
    <property type="nucleotide sequence ID" value="NZ_CP097463.1"/>
</dbReference>
<dbReference type="Proteomes" id="UP001164693">
    <property type="component" value="Chromosome"/>
</dbReference>
<protein>
    <submittedName>
        <fullName evidence="2">LytR C-terminal domain-containing protein</fullName>
    </submittedName>
</protein>
<gene>
    <name evidence="2" type="ORF">M6B22_01090</name>
</gene>
<evidence type="ECO:0000313" key="3">
    <source>
        <dbReference type="Proteomes" id="UP001164693"/>
    </source>
</evidence>
<dbReference type="InterPro" id="IPR027381">
    <property type="entry name" value="LytR/CpsA/Psr_C"/>
</dbReference>